<evidence type="ECO:0000256" key="14">
    <source>
        <dbReference type="ARBA" id="ARBA00029815"/>
    </source>
</evidence>
<feature type="transmembrane region" description="Helical" evidence="17">
    <location>
        <begin position="61"/>
        <end position="86"/>
    </location>
</feature>
<feature type="transmembrane region" description="Helical" evidence="17">
    <location>
        <begin position="106"/>
        <end position="128"/>
    </location>
</feature>
<keyword evidence="13 16" id="KW-0807">Transducer</keyword>
<dbReference type="STRING" id="137246.A0A401RRI0"/>
<keyword evidence="8 16" id="KW-0297">G-protein coupled receptor</keyword>
<dbReference type="PANTHER" id="PTHR11866:SF4">
    <property type="entry name" value="PROSTAGLANDIN F2-ALPHA RECEPTOR"/>
    <property type="match status" value="1"/>
</dbReference>
<organism evidence="19 20">
    <name type="scientific">Chiloscyllium punctatum</name>
    <name type="common">Brownbanded bambooshark</name>
    <name type="synonym">Hemiscyllium punctatum</name>
    <dbReference type="NCBI Taxonomy" id="137246"/>
    <lineage>
        <taxon>Eukaryota</taxon>
        <taxon>Metazoa</taxon>
        <taxon>Chordata</taxon>
        <taxon>Craniata</taxon>
        <taxon>Vertebrata</taxon>
        <taxon>Chondrichthyes</taxon>
        <taxon>Elasmobranchii</taxon>
        <taxon>Galeomorphii</taxon>
        <taxon>Galeoidea</taxon>
        <taxon>Orectolobiformes</taxon>
        <taxon>Hemiscylliidae</taxon>
        <taxon>Chiloscyllium</taxon>
    </lineage>
</organism>
<evidence type="ECO:0000256" key="3">
    <source>
        <dbReference type="ARBA" id="ARBA00017628"/>
    </source>
</evidence>
<evidence type="ECO:0000256" key="4">
    <source>
        <dbReference type="ARBA" id="ARBA00022475"/>
    </source>
</evidence>
<dbReference type="SUPFAM" id="SSF81321">
    <property type="entry name" value="Family A G protein-coupled receptor-like"/>
    <property type="match status" value="1"/>
</dbReference>
<name>A0A401RRI0_CHIPU</name>
<dbReference type="PRINTS" id="PR01788">
    <property type="entry name" value="PROSTANOIDR"/>
</dbReference>
<evidence type="ECO:0000256" key="15">
    <source>
        <dbReference type="ARBA" id="ARBA00030154"/>
    </source>
</evidence>
<evidence type="ECO:0000259" key="18">
    <source>
        <dbReference type="PROSITE" id="PS50262"/>
    </source>
</evidence>
<dbReference type="GO" id="GO:0005886">
    <property type="term" value="C:plasma membrane"/>
    <property type="evidence" value="ECO:0007669"/>
    <property type="project" value="UniProtKB-SubCell"/>
</dbReference>
<dbReference type="EMBL" id="BEZZ01001922">
    <property type="protein sequence ID" value="GCC20738.1"/>
    <property type="molecule type" value="Genomic_DNA"/>
</dbReference>
<keyword evidence="5" id="KW-0597">Phosphoprotein</keyword>
<comment type="caution">
    <text evidence="19">The sequence shown here is derived from an EMBL/GenBank/DDBJ whole genome shotgun (WGS) entry which is preliminary data.</text>
</comment>
<dbReference type="OMA" id="CLMAVER"/>
<keyword evidence="7 17" id="KW-1133">Transmembrane helix</keyword>
<evidence type="ECO:0000256" key="2">
    <source>
        <dbReference type="ARBA" id="ARBA00013486"/>
    </source>
</evidence>
<dbReference type="Proteomes" id="UP000287033">
    <property type="component" value="Unassembled WGS sequence"/>
</dbReference>
<protein>
    <recommendedName>
        <fullName evidence="2">Prostaglandin F2-alpha receptor</fullName>
    </recommendedName>
    <alternativeName>
        <fullName evidence="15">Prostanoid FP receptor</fullName>
    </alternativeName>
    <alternativeName>
        <fullName evidence="14">Prostanoid TP receptor</fullName>
    </alternativeName>
    <alternativeName>
        <fullName evidence="3">Thromboxane A2 receptor</fullName>
    </alternativeName>
</protein>
<evidence type="ECO:0000256" key="9">
    <source>
        <dbReference type="ARBA" id="ARBA00023136"/>
    </source>
</evidence>
<evidence type="ECO:0000256" key="7">
    <source>
        <dbReference type="ARBA" id="ARBA00022989"/>
    </source>
</evidence>
<evidence type="ECO:0000256" key="12">
    <source>
        <dbReference type="ARBA" id="ARBA00023180"/>
    </source>
</evidence>
<evidence type="ECO:0000256" key="17">
    <source>
        <dbReference type="SAM" id="Phobius"/>
    </source>
</evidence>
<dbReference type="PANTHER" id="PTHR11866">
    <property type="entry name" value="G-PROTEIN COUPLED RECEPTOR FAMILY 1 MEMBER"/>
    <property type="match status" value="1"/>
</dbReference>
<dbReference type="InterPro" id="IPR008365">
    <property type="entry name" value="Prostanoid_rcpt"/>
</dbReference>
<evidence type="ECO:0000256" key="10">
    <source>
        <dbReference type="ARBA" id="ARBA00023157"/>
    </source>
</evidence>
<keyword evidence="10" id="KW-1015">Disulfide bond</keyword>
<feature type="transmembrane region" description="Helical" evidence="17">
    <location>
        <begin position="245"/>
        <end position="270"/>
    </location>
</feature>
<comment type="subcellular location">
    <subcellularLocation>
        <location evidence="1">Cell membrane</location>
        <topology evidence="1">Multi-pass membrane protein</topology>
    </subcellularLocation>
</comment>
<dbReference type="OrthoDB" id="5959154at2759"/>
<evidence type="ECO:0000313" key="20">
    <source>
        <dbReference type="Proteomes" id="UP000287033"/>
    </source>
</evidence>
<accession>A0A401RRI0</accession>
<dbReference type="GO" id="GO:0004960">
    <property type="term" value="F:thromboxane receptor activity"/>
    <property type="evidence" value="ECO:0007669"/>
    <property type="project" value="UniProtKB-ARBA"/>
</dbReference>
<dbReference type="PRINTS" id="PR00237">
    <property type="entry name" value="GPCRRHODOPSN"/>
</dbReference>
<feature type="transmembrane region" description="Helical" evidence="17">
    <location>
        <begin position="27"/>
        <end position="49"/>
    </location>
</feature>
<keyword evidence="6 16" id="KW-0812">Transmembrane</keyword>
<dbReference type="GO" id="GO:0004958">
    <property type="term" value="F:prostaglandin F receptor activity"/>
    <property type="evidence" value="ECO:0007669"/>
    <property type="project" value="InterPro"/>
</dbReference>
<dbReference type="PROSITE" id="PS00237">
    <property type="entry name" value="G_PROTEIN_RECEP_F1_1"/>
    <property type="match status" value="1"/>
</dbReference>
<evidence type="ECO:0000256" key="6">
    <source>
        <dbReference type="ARBA" id="ARBA00022692"/>
    </source>
</evidence>
<dbReference type="Gene3D" id="1.20.1070.10">
    <property type="entry name" value="Rhodopsin 7-helix transmembrane proteins"/>
    <property type="match status" value="1"/>
</dbReference>
<evidence type="ECO:0000256" key="8">
    <source>
        <dbReference type="ARBA" id="ARBA00023040"/>
    </source>
</evidence>
<keyword evidence="12" id="KW-0325">Glycoprotein</keyword>
<dbReference type="GO" id="GO:0007204">
    <property type="term" value="P:positive regulation of cytosolic calcium ion concentration"/>
    <property type="evidence" value="ECO:0007669"/>
    <property type="project" value="TreeGrafter"/>
</dbReference>
<keyword evidence="20" id="KW-1185">Reference proteome</keyword>
<evidence type="ECO:0000313" key="19">
    <source>
        <dbReference type="EMBL" id="GCC20738.1"/>
    </source>
</evidence>
<comment type="similarity">
    <text evidence="16">Belongs to the G-protein coupled receptor 1 family.</text>
</comment>
<dbReference type="PROSITE" id="PS50262">
    <property type="entry name" value="G_PROTEIN_RECEP_F1_2"/>
    <property type="match status" value="1"/>
</dbReference>
<evidence type="ECO:0000256" key="13">
    <source>
        <dbReference type="ARBA" id="ARBA00023224"/>
    </source>
</evidence>
<feature type="transmembrane region" description="Helical" evidence="17">
    <location>
        <begin position="149"/>
        <end position="169"/>
    </location>
</feature>
<gene>
    <name evidence="19" type="ORF">chiPu_0019305</name>
</gene>
<dbReference type="GO" id="GO:0006954">
    <property type="term" value="P:inflammatory response"/>
    <property type="evidence" value="ECO:0007669"/>
    <property type="project" value="TreeGrafter"/>
</dbReference>
<dbReference type="InterPro" id="IPR000141">
    <property type="entry name" value="PglndnF_rcpt"/>
</dbReference>
<keyword evidence="9 17" id="KW-0472">Membrane</keyword>
<dbReference type="InterPro" id="IPR017452">
    <property type="entry name" value="GPCR_Rhodpsn_7TM"/>
</dbReference>
<evidence type="ECO:0000256" key="11">
    <source>
        <dbReference type="ARBA" id="ARBA00023170"/>
    </source>
</evidence>
<evidence type="ECO:0000256" key="1">
    <source>
        <dbReference type="ARBA" id="ARBA00004651"/>
    </source>
</evidence>
<feature type="domain" description="G-protein coupled receptors family 1 profile" evidence="18">
    <location>
        <begin position="40"/>
        <end position="300"/>
    </location>
</feature>
<sequence length="360" mass="39924">MLHIDIIANASTSNTTNNTCADESRSVHIPIIFMTIGVLSNGVALVILVKAYKRFRQKWRASFLLFASGLVCTDCLGHIITGSITIRVYAMNKNWARIDSSGHLCPFLGTSMVFFGLSALFLGSVMAIERCLGITQPLFHSAKVTSRRAMFILGGTWLFALVIALLPVLHFGKYTVQCTQTWCFLNTKDIKFGVDSGILLLFSSLGLTALSISFLCNTISGMALMRSHIKNKLNRQGKSHHVEMLVQLMTIMLVSCVCWGPFLVSVATIGSLNASPEAITSLLFSVRMAAWNQILDPWIYILLRKSVLKKIWKITNMCIGRQNIRLHNWNCSSLQSTIKSAAMESSLTAVKRQPEISRIN</sequence>
<evidence type="ECO:0000256" key="5">
    <source>
        <dbReference type="ARBA" id="ARBA00022553"/>
    </source>
</evidence>
<feature type="transmembrane region" description="Helical" evidence="17">
    <location>
        <begin position="198"/>
        <end position="224"/>
    </location>
</feature>
<dbReference type="Pfam" id="PF00001">
    <property type="entry name" value="7tm_1"/>
    <property type="match status" value="1"/>
</dbReference>
<dbReference type="InterPro" id="IPR000276">
    <property type="entry name" value="GPCR_Rhodpsn"/>
</dbReference>
<evidence type="ECO:0000256" key="16">
    <source>
        <dbReference type="RuleBase" id="RU000688"/>
    </source>
</evidence>
<reference evidence="19 20" key="1">
    <citation type="journal article" date="2018" name="Nat. Ecol. Evol.">
        <title>Shark genomes provide insights into elasmobranch evolution and the origin of vertebrates.</title>
        <authorList>
            <person name="Hara Y"/>
            <person name="Yamaguchi K"/>
            <person name="Onimaru K"/>
            <person name="Kadota M"/>
            <person name="Koyanagi M"/>
            <person name="Keeley SD"/>
            <person name="Tatsumi K"/>
            <person name="Tanaka K"/>
            <person name="Motone F"/>
            <person name="Kageyama Y"/>
            <person name="Nozu R"/>
            <person name="Adachi N"/>
            <person name="Nishimura O"/>
            <person name="Nakagawa R"/>
            <person name="Tanegashima C"/>
            <person name="Kiyatake I"/>
            <person name="Matsumoto R"/>
            <person name="Murakumo K"/>
            <person name="Nishida K"/>
            <person name="Terakita A"/>
            <person name="Kuratani S"/>
            <person name="Sato K"/>
            <person name="Hyodo S Kuraku.S."/>
        </authorList>
    </citation>
    <scope>NUCLEOTIDE SEQUENCE [LARGE SCALE GENOMIC DNA]</scope>
</reference>
<dbReference type="InterPro" id="IPR001244">
    <property type="entry name" value="Prostglndn_DP_rcpt"/>
</dbReference>
<keyword evidence="11 16" id="KW-0675">Receptor</keyword>
<dbReference type="FunFam" id="1.20.1070.10:FF:000163">
    <property type="entry name" value="Thromboxane A2 receptor"/>
    <property type="match status" value="1"/>
</dbReference>
<dbReference type="AlphaFoldDB" id="A0A401RRI0"/>
<dbReference type="PRINTS" id="PR00855">
    <property type="entry name" value="PRSTNOIDFPR"/>
</dbReference>
<keyword evidence="4" id="KW-1003">Cell membrane</keyword>
<dbReference type="GO" id="GO:0007189">
    <property type="term" value="P:adenylate cyclase-activating G protein-coupled receptor signaling pathway"/>
    <property type="evidence" value="ECO:0007669"/>
    <property type="project" value="TreeGrafter"/>
</dbReference>
<proteinExistence type="inferred from homology"/>
<dbReference type="PRINTS" id="PR00428">
    <property type="entry name" value="PROSTAGLNDNR"/>
</dbReference>